<dbReference type="EMBL" id="RWKW01000035">
    <property type="protein sequence ID" value="RST86380.1"/>
    <property type="molecule type" value="Genomic_DNA"/>
</dbReference>
<dbReference type="OrthoDB" id="8112491at2"/>
<dbReference type="Proteomes" id="UP000278398">
    <property type="component" value="Unassembled WGS sequence"/>
</dbReference>
<dbReference type="AlphaFoldDB" id="A0A3R9Y9R4"/>
<gene>
    <name evidence="1" type="ORF">EJC49_10350</name>
</gene>
<keyword evidence="2" id="KW-1185">Reference proteome</keyword>
<name>A0A3R9Y9R4_9HYPH</name>
<proteinExistence type="predicted"/>
<accession>A0A3R9Y9R4</accession>
<organism evidence="1 2">
    <name type="scientific">Aquibium carbonis</name>
    <dbReference type="NCBI Taxonomy" id="2495581"/>
    <lineage>
        <taxon>Bacteria</taxon>
        <taxon>Pseudomonadati</taxon>
        <taxon>Pseudomonadota</taxon>
        <taxon>Alphaproteobacteria</taxon>
        <taxon>Hyphomicrobiales</taxon>
        <taxon>Phyllobacteriaceae</taxon>
        <taxon>Aquibium</taxon>
    </lineage>
</organism>
<reference evidence="1 2" key="1">
    <citation type="submission" date="2018-12" db="EMBL/GenBank/DDBJ databases">
        <title>Mesorhizobium carbonis sp. nov., isolated from coal mine water.</title>
        <authorList>
            <person name="Xin W."/>
            <person name="Xu Z."/>
            <person name="Xiang F."/>
            <person name="Zhang J."/>
            <person name="Xi L."/>
            <person name="Liu J."/>
        </authorList>
    </citation>
    <scope>NUCLEOTIDE SEQUENCE [LARGE SCALE GENOMIC DNA]</scope>
    <source>
        <strain evidence="1 2">B2.3</strain>
    </source>
</reference>
<sequence length="220" mass="23933">MSQTLNANPHSLRDAFYALSIAQDTPDAKLLDDIVRRYPKFGEELTEFAIALAVDALRGEHVIEAAEAALDPNVVSPAVSRAISHFQNRLHAVTAGERATESKSAVVTSADAPNPFLALPRQEFRAFAERLNANAVFVGKLRDRQIDPRTMTPGFQRRVAEELKAPLEVVVAHFAASQAAPARQFFKAEGKPSAGGQQTFEEAVRSCGLTEAQQQALLEL</sequence>
<protein>
    <submittedName>
        <fullName evidence="1">Uncharacterized protein</fullName>
    </submittedName>
</protein>
<dbReference type="RefSeq" id="WP_126699851.1">
    <property type="nucleotide sequence ID" value="NZ_RWKW01000035.1"/>
</dbReference>
<evidence type="ECO:0000313" key="1">
    <source>
        <dbReference type="EMBL" id="RST86380.1"/>
    </source>
</evidence>
<comment type="caution">
    <text evidence="1">The sequence shown here is derived from an EMBL/GenBank/DDBJ whole genome shotgun (WGS) entry which is preliminary data.</text>
</comment>
<evidence type="ECO:0000313" key="2">
    <source>
        <dbReference type="Proteomes" id="UP000278398"/>
    </source>
</evidence>